<name>A0A5B0LJL6_PUCGR</name>
<reference evidence="1 2" key="1">
    <citation type="submission" date="2019-05" db="EMBL/GenBank/DDBJ databases">
        <title>Emergence of the Ug99 lineage of the wheat stem rust pathogen through somatic hybridization.</title>
        <authorList>
            <person name="Li F."/>
            <person name="Upadhyaya N.M."/>
            <person name="Sperschneider J."/>
            <person name="Matny O."/>
            <person name="Nguyen-Phuc H."/>
            <person name="Mago R."/>
            <person name="Raley C."/>
            <person name="Miller M.E."/>
            <person name="Silverstein K.A.T."/>
            <person name="Henningsen E."/>
            <person name="Hirsch C.D."/>
            <person name="Visser B."/>
            <person name="Pretorius Z.A."/>
            <person name="Steffenson B.J."/>
            <person name="Schwessinger B."/>
            <person name="Dodds P.N."/>
            <person name="Figueroa M."/>
        </authorList>
    </citation>
    <scope>NUCLEOTIDE SEQUENCE [LARGE SCALE GENOMIC DNA]</scope>
    <source>
        <strain evidence="1 2">Ug99</strain>
    </source>
</reference>
<dbReference type="Proteomes" id="UP000325313">
    <property type="component" value="Unassembled WGS sequence"/>
</dbReference>
<gene>
    <name evidence="1" type="ORF">PGTUg99_000230</name>
</gene>
<evidence type="ECO:0000313" key="1">
    <source>
        <dbReference type="EMBL" id="KAA1064256.1"/>
    </source>
</evidence>
<comment type="caution">
    <text evidence="1">The sequence shown here is derived from an EMBL/GenBank/DDBJ whole genome shotgun (WGS) entry which is preliminary data.</text>
</comment>
<protein>
    <submittedName>
        <fullName evidence="1">Uncharacterized protein</fullName>
    </submittedName>
</protein>
<dbReference type="EMBL" id="VDEP01000513">
    <property type="protein sequence ID" value="KAA1064256.1"/>
    <property type="molecule type" value="Genomic_DNA"/>
</dbReference>
<organism evidence="1 2">
    <name type="scientific">Puccinia graminis f. sp. tritici</name>
    <dbReference type="NCBI Taxonomy" id="56615"/>
    <lineage>
        <taxon>Eukaryota</taxon>
        <taxon>Fungi</taxon>
        <taxon>Dikarya</taxon>
        <taxon>Basidiomycota</taxon>
        <taxon>Pucciniomycotina</taxon>
        <taxon>Pucciniomycetes</taxon>
        <taxon>Pucciniales</taxon>
        <taxon>Pucciniaceae</taxon>
        <taxon>Puccinia</taxon>
    </lineage>
</organism>
<dbReference type="AlphaFoldDB" id="A0A5B0LJL6"/>
<sequence length="51" mass="5768">MRKLRNFFVTNFLQSMHDSPWNLKLEYRSSSPAGPFVISAGFSGFSVPEVS</sequence>
<evidence type="ECO:0000313" key="2">
    <source>
        <dbReference type="Proteomes" id="UP000325313"/>
    </source>
</evidence>
<accession>A0A5B0LJL6</accession>
<proteinExistence type="predicted"/>